<evidence type="ECO:0000313" key="2">
    <source>
        <dbReference type="EMBL" id="KAA6382021.1"/>
    </source>
</evidence>
<feature type="compositionally biased region" description="Basic and acidic residues" evidence="1">
    <location>
        <begin position="129"/>
        <end position="150"/>
    </location>
</feature>
<feature type="compositionally biased region" description="Basic and acidic residues" evidence="1">
    <location>
        <begin position="67"/>
        <end position="78"/>
    </location>
</feature>
<protein>
    <submittedName>
        <fullName evidence="2">Uncharacterized protein</fullName>
    </submittedName>
</protein>
<proteinExistence type="predicted"/>
<feature type="region of interest" description="Disordered" evidence="1">
    <location>
        <begin position="121"/>
        <end position="221"/>
    </location>
</feature>
<accession>A0A5J4VHG6</accession>
<dbReference type="EMBL" id="SNRW01007003">
    <property type="protein sequence ID" value="KAA6382021.1"/>
    <property type="molecule type" value="Genomic_DNA"/>
</dbReference>
<evidence type="ECO:0000313" key="3">
    <source>
        <dbReference type="Proteomes" id="UP000324800"/>
    </source>
</evidence>
<organism evidence="2 3">
    <name type="scientific">Streblomastix strix</name>
    <dbReference type="NCBI Taxonomy" id="222440"/>
    <lineage>
        <taxon>Eukaryota</taxon>
        <taxon>Metamonada</taxon>
        <taxon>Preaxostyla</taxon>
        <taxon>Oxymonadida</taxon>
        <taxon>Streblomastigidae</taxon>
        <taxon>Streblomastix</taxon>
    </lineage>
</organism>
<feature type="region of interest" description="Disordered" evidence="1">
    <location>
        <begin position="67"/>
        <end position="88"/>
    </location>
</feature>
<dbReference type="AlphaFoldDB" id="A0A5J4VHG6"/>
<name>A0A5J4VHG6_9EUKA</name>
<comment type="caution">
    <text evidence="2">The sequence shown here is derived from an EMBL/GenBank/DDBJ whole genome shotgun (WGS) entry which is preliminary data.</text>
</comment>
<reference evidence="2 3" key="1">
    <citation type="submission" date="2019-03" db="EMBL/GenBank/DDBJ databases">
        <title>Single cell metagenomics reveals metabolic interactions within the superorganism composed of flagellate Streblomastix strix and complex community of Bacteroidetes bacteria on its surface.</title>
        <authorList>
            <person name="Treitli S.C."/>
            <person name="Kolisko M."/>
            <person name="Husnik F."/>
            <person name="Keeling P."/>
            <person name="Hampl V."/>
        </authorList>
    </citation>
    <scope>NUCLEOTIDE SEQUENCE [LARGE SCALE GENOMIC DNA]</scope>
    <source>
        <strain evidence="2">ST1C</strain>
    </source>
</reference>
<evidence type="ECO:0000256" key="1">
    <source>
        <dbReference type="SAM" id="MobiDB-lite"/>
    </source>
</evidence>
<dbReference type="Proteomes" id="UP000324800">
    <property type="component" value="Unassembled WGS sequence"/>
</dbReference>
<feature type="compositionally biased region" description="Basic residues" evidence="1">
    <location>
        <begin position="151"/>
        <end position="162"/>
    </location>
</feature>
<sequence>MRKLREIEDDRHRIQDQCNRLAQQLKDCKAENHSLRKEIGQQEERLRKEKEIDEKEKRELIQQMKMMKEQEELREQERKKKKKPRVIEIEEEEIIEEEEENSIIKGGKGIMDNRQLKINRIEGGTSRRRSSDRNNDHIDIGDVEKKESMRSQRHRSSSRHHQPQSQQQPIQVKMPTQQRLPLDTPYQFSSTVRHSANELGAKGITSYQPYIREEQPIQGSK</sequence>
<gene>
    <name evidence="2" type="ORF">EZS28_022451</name>
</gene>